<feature type="region of interest" description="Disordered" evidence="1">
    <location>
        <begin position="49"/>
        <end position="72"/>
    </location>
</feature>
<protein>
    <submittedName>
        <fullName evidence="2">Uncharacterized protein</fullName>
    </submittedName>
</protein>
<evidence type="ECO:0000256" key="1">
    <source>
        <dbReference type="SAM" id="MobiDB-lite"/>
    </source>
</evidence>
<dbReference type="Proteomes" id="UP000515563">
    <property type="component" value="Chromosome"/>
</dbReference>
<reference evidence="2 3" key="2">
    <citation type="journal article" date="2020" name="Microbiol. Resour. Announc.">
        <title>Antarctic desert soil bacteria exhibit high novel natural product potential, evaluated through long-read genome sequencing and comparative genomics.</title>
        <authorList>
            <person name="Benaud N."/>
            <person name="Edwards R.J."/>
            <person name="Amos T.G."/>
            <person name="D'Agostino P.M."/>
            <person name="Gutierrez-Chavez C."/>
            <person name="Montgomery K."/>
            <person name="Nicetic I."/>
            <person name="Ferrari B.C."/>
        </authorList>
    </citation>
    <scope>NUCLEOTIDE SEQUENCE [LARGE SCALE GENOMIC DNA]</scope>
    <source>
        <strain evidence="2 3">SPB151</strain>
    </source>
</reference>
<dbReference type="KEGG" id="kqi:F1D05_03700"/>
<dbReference type="EMBL" id="CP043661">
    <property type="protein sequence ID" value="QNE17180.1"/>
    <property type="molecule type" value="Genomic_DNA"/>
</dbReference>
<name>A0A7G6WT65_9ACTN</name>
<gene>
    <name evidence="2" type="ORF">F1D05_03700</name>
</gene>
<proteinExistence type="predicted"/>
<accession>A0A7G6WT65</accession>
<sequence>MLDRGTGAILIPGGLSGKYPIPMLGKLAPASAALRMYVLTLHEALKDQGLRRNAHHRRPDPARRHPHRGARPLEKLGAEAAADLDPDQIADTAWEMYLGRTVPESEFSTRPVPA</sequence>
<evidence type="ECO:0000313" key="3">
    <source>
        <dbReference type="Proteomes" id="UP000515563"/>
    </source>
</evidence>
<organism evidence="2 3">
    <name type="scientific">Kribbella qitaiheensis</name>
    <dbReference type="NCBI Taxonomy" id="1544730"/>
    <lineage>
        <taxon>Bacteria</taxon>
        <taxon>Bacillati</taxon>
        <taxon>Actinomycetota</taxon>
        <taxon>Actinomycetes</taxon>
        <taxon>Propionibacteriales</taxon>
        <taxon>Kribbellaceae</taxon>
        <taxon>Kribbella</taxon>
    </lineage>
</organism>
<evidence type="ECO:0000313" key="2">
    <source>
        <dbReference type="EMBL" id="QNE17180.1"/>
    </source>
</evidence>
<reference evidence="3" key="1">
    <citation type="submission" date="2019-09" db="EMBL/GenBank/DDBJ databases">
        <title>Antimicrobial potential of Antarctic Bacteria.</title>
        <authorList>
            <person name="Benaud N."/>
            <person name="Edwards R.J."/>
            <person name="Ferrari B.C."/>
        </authorList>
    </citation>
    <scope>NUCLEOTIDE SEQUENCE [LARGE SCALE GENOMIC DNA]</scope>
    <source>
        <strain evidence="3">SPB151</strain>
    </source>
</reference>
<dbReference type="AlphaFoldDB" id="A0A7G6WT65"/>
<feature type="compositionally biased region" description="Basic residues" evidence="1">
    <location>
        <begin position="52"/>
        <end position="70"/>
    </location>
</feature>
<keyword evidence="3" id="KW-1185">Reference proteome</keyword>